<organism evidence="2 3">
    <name type="scientific">Neotoma lepida</name>
    <name type="common">Desert woodrat</name>
    <dbReference type="NCBI Taxonomy" id="56216"/>
    <lineage>
        <taxon>Eukaryota</taxon>
        <taxon>Metazoa</taxon>
        <taxon>Chordata</taxon>
        <taxon>Craniata</taxon>
        <taxon>Vertebrata</taxon>
        <taxon>Euteleostomi</taxon>
        <taxon>Mammalia</taxon>
        <taxon>Eutheria</taxon>
        <taxon>Euarchontoglires</taxon>
        <taxon>Glires</taxon>
        <taxon>Rodentia</taxon>
        <taxon>Myomorpha</taxon>
        <taxon>Muroidea</taxon>
        <taxon>Cricetidae</taxon>
        <taxon>Neotominae</taxon>
        <taxon>Neotoma</taxon>
    </lineage>
</organism>
<reference evidence="2 3" key="1">
    <citation type="submission" date="2016-06" db="EMBL/GenBank/DDBJ databases">
        <title>The Draft Genome Sequence and Annotation of the Desert Woodrat Neotoma lepida.</title>
        <authorList>
            <person name="Campbell M."/>
            <person name="Oakeson K.F."/>
            <person name="Yandell M."/>
            <person name="Halpert J.R."/>
            <person name="Dearing D."/>
        </authorList>
    </citation>
    <scope>NUCLEOTIDE SEQUENCE [LARGE SCALE GENOMIC DNA]</scope>
    <source>
        <strain evidence="2">417</strain>
        <tissue evidence="2">Liver</tissue>
    </source>
</reference>
<evidence type="ECO:0000256" key="1">
    <source>
        <dbReference type="SAM" id="MobiDB-lite"/>
    </source>
</evidence>
<sequence length="73" mass="8284">MRQWLQAKVSKNTQEVKIDFENFLHKLRVEAKLEEYKGSRALSPKLPQSPQSPQSSSPSSTAMSEDSNYVEEG</sequence>
<evidence type="ECO:0000313" key="3">
    <source>
        <dbReference type="Proteomes" id="UP000092124"/>
    </source>
</evidence>
<keyword evidence="3" id="KW-1185">Reference proteome</keyword>
<dbReference type="EMBL" id="LZPO01066691">
    <property type="protein sequence ID" value="OBS69882.1"/>
    <property type="molecule type" value="Genomic_DNA"/>
</dbReference>
<dbReference type="Proteomes" id="UP000092124">
    <property type="component" value="Unassembled WGS sequence"/>
</dbReference>
<dbReference type="OrthoDB" id="73353at2759"/>
<feature type="compositionally biased region" description="Low complexity" evidence="1">
    <location>
        <begin position="48"/>
        <end position="60"/>
    </location>
</feature>
<evidence type="ECO:0000313" key="2">
    <source>
        <dbReference type="EMBL" id="OBS69882.1"/>
    </source>
</evidence>
<gene>
    <name evidence="2" type="ORF">A6R68_01578</name>
</gene>
<name>A0A1A6GX08_NEOLE</name>
<comment type="caution">
    <text evidence="2">The sequence shown here is derived from an EMBL/GenBank/DDBJ whole genome shotgun (WGS) entry which is preliminary data.</text>
</comment>
<proteinExistence type="predicted"/>
<dbReference type="AlphaFoldDB" id="A0A1A6GX08"/>
<protein>
    <submittedName>
        <fullName evidence="2">Uncharacterized protein</fullName>
    </submittedName>
</protein>
<feature type="region of interest" description="Disordered" evidence="1">
    <location>
        <begin position="39"/>
        <end position="73"/>
    </location>
</feature>
<accession>A0A1A6GX08</accession>